<feature type="region of interest" description="Disordered" evidence="2">
    <location>
        <begin position="70"/>
        <end position="178"/>
    </location>
</feature>
<dbReference type="PANTHER" id="PTHR31977:SF1">
    <property type="entry name" value="UPF0696 PROTEIN C11ORF68"/>
    <property type="match status" value="1"/>
</dbReference>
<evidence type="ECO:0000313" key="4">
    <source>
        <dbReference type="Proteomes" id="UP000053317"/>
    </source>
</evidence>
<accession>A0A0G2EW67</accession>
<feature type="compositionally biased region" description="Basic residues" evidence="2">
    <location>
        <begin position="145"/>
        <end position="154"/>
    </location>
</feature>
<gene>
    <name evidence="3" type="ORF">UCRPC4_g01373</name>
</gene>
<feature type="compositionally biased region" description="Low complexity" evidence="2">
    <location>
        <begin position="326"/>
        <end position="336"/>
    </location>
</feature>
<dbReference type="AlphaFoldDB" id="A0A0G2EW67"/>
<keyword evidence="4" id="KW-1185">Reference proteome</keyword>
<dbReference type="InterPro" id="IPR023398">
    <property type="entry name" value="TIF_eIF4e-like"/>
</dbReference>
<sequence>MQSPMEVDSPIPSENTNSYLSDESSFYGDDEAVFDLEARVAEFSVARYWMGHERRVQRIGAVARSKVVEGEVVKKEDEEYQDGEETASDVDGDMDVDGKEDASTNSPTRTTKGAWKQATLTGSGGIAHTDQSEYTEPMTSEKFSHQRQMKKKSFQRSPTPSSNPQPSTPSSPPFNPRAGLLSSYQLFESLPEFLSRLPPSTTVLSSIGPWIYIHNPHSTFRPATVDIATLRTEGQIILSSHLETLRKIPGYSSSSGFSKSFYPKIKLLQSKLFALAKNTNVLTGKWLLFVPVQAVDRIWSIIAEDTLTGKLGCSAKVATEIDPSDPDSQPTTTTTSDSDKPRLICVYTINFNDKSDIKRVLQRLRKRGVVKDGRDKDHSLGKDSNNNKQIWYKPDVYTELGINSGNEWKIRASLYGSREEDML</sequence>
<feature type="region of interest" description="Disordered" evidence="2">
    <location>
        <begin position="1"/>
        <end position="24"/>
    </location>
</feature>
<evidence type="ECO:0000256" key="1">
    <source>
        <dbReference type="ARBA" id="ARBA00010568"/>
    </source>
</evidence>
<feature type="compositionally biased region" description="Acidic residues" evidence="2">
    <location>
        <begin position="78"/>
        <end position="95"/>
    </location>
</feature>
<dbReference type="InterPro" id="IPR015034">
    <property type="entry name" value="Bles03"/>
</dbReference>
<dbReference type="Gene3D" id="3.30.760.10">
    <property type="entry name" value="RNA Cap, Translation Initiation Factor Eif4e"/>
    <property type="match status" value="1"/>
</dbReference>
<protein>
    <submittedName>
        <fullName evidence="3">Uncharacterized protein</fullName>
    </submittedName>
</protein>
<dbReference type="Proteomes" id="UP000053317">
    <property type="component" value="Unassembled WGS sequence"/>
</dbReference>
<evidence type="ECO:0000256" key="2">
    <source>
        <dbReference type="SAM" id="MobiDB-lite"/>
    </source>
</evidence>
<dbReference type="SUPFAM" id="SSF55418">
    <property type="entry name" value="eIF4e-like"/>
    <property type="match status" value="1"/>
</dbReference>
<dbReference type="PANTHER" id="PTHR31977">
    <property type="entry name" value="UPF0696 PROTEIN C11ORF68"/>
    <property type="match status" value="1"/>
</dbReference>
<reference evidence="3 4" key="1">
    <citation type="submission" date="2015-05" db="EMBL/GenBank/DDBJ databases">
        <title>Distinctive expansion of gene families associated with plant cell wall degradation and secondary metabolism in the genomes of grapevine trunk pathogens.</title>
        <authorList>
            <person name="Lawrence D.P."/>
            <person name="Travadon R."/>
            <person name="Rolshausen P.E."/>
            <person name="Baumgartner K."/>
        </authorList>
    </citation>
    <scope>NUCLEOTIDE SEQUENCE [LARGE SCALE GENOMIC DNA]</scope>
    <source>
        <strain evidence="3">UCRPC4</strain>
    </source>
</reference>
<evidence type="ECO:0000313" key="3">
    <source>
        <dbReference type="EMBL" id="KKY26907.1"/>
    </source>
</evidence>
<comment type="similarity">
    <text evidence="1">Belongs to the UPF0696 family.</text>
</comment>
<feature type="compositionally biased region" description="Polar residues" evidence="2">
    <location>
        <begin position="12"/>
        <end position="24"/>
    </location>
</feature>
<dbReference type="EMBL" id="LCWF01000033">
    <property type="protein sequence ID" value="KKY26907.1"/>
    <property type="molecule type" value="Genomic_DNA"/>
</dbReference>
<proteinExistence type="inferred from homology"/>
<organism evidence="3 4">
    <name type="scientific">Phaeomoniella chlamydospora</name>
    <name type="common">Phaeoacremonium chlamydosporum</name>
    <dbReference type="NCBI Taxonomy" id="158046"/>
    <lineage>
        <taxon>Eukaryota</taxon>
        <taxon>Fungi</taxon>
        <taxon>Dikarya</taxon>
        <taxon>Ascomycota</taxon>
        <taxon>Pezizomycotina</taxon>
        <taxon>Eurotiomycetes</taxon>
        <taxon>Chaetothyriomycetidae</taxon>
        <taxon>Phaeomoniellales</taxon>
        <taxon>Phaeomoniellaceae</taxon>
        <taxon>Phaeomoniella</taxon>
    </lineage>
</organism>
<name>A0A0G2EW67_PHACM</name>
<comment type="caution">
    <text evidence="3">The sequence shown here is derived from an EMBL/GenBank/DDBJ whole genome shotgun (WGS) entry which is preliminary data.</text>
</comment>
<dbReference type="Pfam" id="PF08939">
    <property type="entry name" value="Bles03"/>
    <property type="match status" value="1"/>
</dbReference>
<reference evidence="3 4" key="2">
    <citation type="submission" date="2015-05" db="EMBL/GenBank/DDBJ databases">
        <authorList>
            <person name="Morales-Cruz A."/>
            <person name="Amrine K.C."/>
            <person name="Cantu D."/>
        </authorList>
    </citation>
    <scope>NUCLEOTIDE SEQUENCE [LARGE SCALE GENOMIC DNA]</scope>
    <source>
        <strain evidence="3">UCRPC4</strain>
    </source>
</reference>
<feature type="region of interest" description="Disordered" evidence="2">
    <location>
        <begin position="319"/>
        <end position="338"/>
    </location>
</feature>
<feature type="compositionally biased region" description="Pro residues" evidence="2">
    <location>
        <begin position="161"/>
        <end position="175"/>
    </location>
</feature>
<dbReference type="OrthoDB" id="10067381at2759"/>